<accession>A0A9X8QYW0</accession>
<keyword evidence="2" id="KW-0812">Transmembrane</keyword>
<protein>
    <recommendedName>
        <fullName evidence="5">DUF2637 domain-containing protein</fullName>
    </recommendedName>
</protein>
<feature type="transmembrane region" description="Helical" evidence="2">
    <location>
        <begin position="40"/>
        <end position="61"/>
    </location>
</feature>
<keyword evidence="2" id="KW-1133">Transmembrane helix</keyword>
<gene>
    <name evidence="3" type="ORF">SAMN05216268_12167</name>
</gene>
<feature type="transmembrane region" description="Helical" evidence="2">
    <location>
        <begin position="110"/>
        <end position="129"/>
    </location>
</feature>
<evidence type="ECO:0000313" key="4">
    <source>
        <dbReference type="Proteomes" id="UP000184388"/>
    </source>
</evidence>
<evidence type="ECO:0000256" key="2">
    <source>
        <dbReference type="SAM" id="Phobius"/>
    </source>
</evidence>
<name>A0A9X8QYW0_9ACTN</name>
<dbReference type="InterPro" id="IPR021235">
    <property type="entry name" value="DUF2637"/>
</dbReference>
<feature type="transmembrane region" description="Helical" evidence="2">
    <location>
        <begin position="81"/>
        <end position="101"/>
    </location>
</feature>
<evidence type="ECO:0008006" key="5">
    <source>
        <dbReference type="Google" id="ProtNLM"/>
    </source>
</evidence>
<dbReference type="Pfam" id="PF10935">
    <property type="entry name" value="DUF2637"/>
    <property type="match status" value="1"/>
</dbReference>
<proteinExistence type="predicted"/>
<organism evidence="3 4">
    <name type="scientific">Streptomyces yunnanensis</name>
    <dbReference type="NCBI Taxonomy" id="156453"/>
    <lineage>
        <taxon>Bacteria</taxon>
        <taxon>Bacillati</taxon>
        <taxon>Actinomycetota</taxon>
        <taxon>Actinomycetes</taxon>
        <taxon>Kitasatosporales</taxon>
        <taxon>Streptomycetaceae</taxon>
        <taxon>Streptomyces</taxon>
    </lineage>
</organism>
<evidence type="ECO:0000313" key="3">
    <source>
        <dbReference type="EMBL" id="SHN14722.1"/>
    </source>
</evidence>
<feature type="transmembrane region" description="Helical" evidence="2">
    <location>
        <begin position="149"/>
        <end position="172"/>
    </location>
</feature>
<keyword evidence="2" id="KW-0472">Membrane</keyword>
<reference evidence="4" key="1">
    <citation type="submission" date="2016-11" db="EMBL/GenBank/DDBJ databases">
        <authorList>
            <person name="Jaros S."/>
            <person name="Januszkiewicz K."/>
            <person name="Wedrychowicz H."/>
        </authorList>
    </citation>
    <scope>NUCLEOTIDE SEQUENCE [LARGE SCALE GENOMIC DNA]</scope>
    <source>
        <strain evidence="4">CGMCC 4.3555</strain>
    </source>
</reference>
<feature type="region of interest" description="Disordered" evidence="1">
    <location>
        <begin position="210"/>
        <end position="286"/>
    </location>
</feature>
<feature type="compositionally biased region" description="Low complexity" evidence="1">
    <location>
        <begin position="228"/>
        <end position="240"/>
    </location>
</feature>
<sequence length="324" mass="34497">MQRVVRVTAPHGGHPLATVAAARPHQEYLRLTSHSTITPVIPGTAAIRAGIALLAAFAFALSYDALRQMAVAIHIRGLLTYAFPLVIDGFIAIGVGALLMLRTAPLRSRVYVWALVGVATVTSIWANALHAVRLNEQSHQDDRLRLGDLTVGALSAIAPLALAGAVHLYIVIRRHPTPRAQQADASQRHNAANRSHNSIDIAVPAALVDEGHGAQGPTAPDVADDPADVVSDTTDVTTAPQPSNEPQGHGDREIPGERLAIARTAPLGRNGRASRRHIEDTFRSRGLTIGRKEADKIKDVLQAELDEAAPQRQRETDSAPVSAA</sequence>
<evidence type="ECO:0000256" key="1">
    <source>
        <dbReference type="SAM" id="MobiDB-lite"/>
    </source>
</evidence>
<feature type="region of interest" description="Disordered" evidence="1">
    <location>
        <begin position="304"/>
        <end position="324"/>
    </location>
</feature>
<dbReference type="Proteomes" id="UP000184388">
    <property type="component" value="Unassembled WGS sequence"/>
</dbReference>
<dbReference type="EMBL" id="FRBK01000021">
    <property type="protein sequence ID" value="SHN14722.1"/>
    <property type="molecule type" value="Genomic_DNA"/>
</dbReference>
<dbReference type="AlphaFoldDB" id="A0A9X8QYW0"/>
<comment type="caution">
    <text evidence="3">The sequence shown here is derived from an EMBL/GenBank/DDBJ whole genome shotgun (WGS) entry which is preliminary data.</text>
</comment>